<evidence type="ECO:0000313" key="10">
    <source>
        <dbReference type="EMBL" id="SDI28183.1"/>
    </source>
</evidence>
<comment type="function">
    <text evidence="9">Catalyzes the condensation of pantoate with beta-alanine in an ATP-dependent reaction via a pantoyl-adenylate intermediate.</text>
</comment>
<dbReference type="PANTHER" id="PTHR21299">
    <property type="entry name" value="CYTIDYLATE KINASE/PANTOATE-BETA-ALANINE LIGASE"/>
    <property type="match status" value="1"/>
</dbReference>
<keyword evidence="4 9" id="KW-0436">Ligase</keyword>
<dbReference type="Proteomes" id="UP000198853">
    <property type="component" value="Unassembled WGS sequence"/>
</dbReference>
<keyword evidence="7 9" id="KW-0067">ATP-binding</keyword>
<feature type="binding site" evidence="9">
    <location>
        <position position="60"/>
    </location>
    <ligand>
        <name>(R)-pantoate</name>
        <dbReference type="ChEBI" id="CHEBI:15980"/>
    </ligand>
</feature>
<dbReference type="GO" id="GO:0015940">
    <property type="term" value="P:pantothenate biosynthetic process"/>
    <property type="evidence" value="ECO:0007669"/>
    <property type="project" value="UniProtKB-UniRule"/>
</dbReference>
<evidence type="ECO:0000256" key="7">
    <source>
        <dbReference type="ARBA" id="ARBA00022840"/>
    </source>
</evidence>
<dbReference type="HAMAP" id="MF_00158">
    <property type="entry name" value="PanC"/>
    <property type="match status" value="1"/>
</dbReference>
<dbReference type="InterPro" id="IPR003721">
    <property type="entry name" value="Pantoate_ligase"/>
</dbReference>
<evidence type="ECO:0000256" key="1">
    <source>
        <dbReference type="ARBA" id="ARBA00004990"/>
    </source>
</evidence>
<dbReference type="CDD" id="cd00560">
    <property type="entry name" value="PanC"/>
    <property type="match status" value="1"/>
</dbReference>
<evidence type="ECO:0000256" key="5">
    <source>
        <dbReference type="ARBA" id="ARBA00022655"/>
    </source>
</evidence>
<gene>
    <name evidence="9" type="primary">panC</name>
    <name evidence="10" type="ORF">SAMN04488123_101126</name>
</gene>
<dbReference type="AlphaFoldDB" id="A0A1G8JAS9"/>
<dbReference type="InterPro" id="IPR004821">
    <property type="entry name" value="Cyt_trans-like"/>
</dbReference>
<keyword evidence="5 9" id="KW-0566">Pantothenate biosynthesis</keyword>
<keyword evidence="3 9" id="KW-0963">Cytoplasm</keyword>
<dbReference type="EMBL" id="FNEN01000001">
    <property type="protein sequence ID" value="SDI28183.1"/>
    <property type="molecule type" value="Genomic_DNA"/>
</dbReference>
<comment type="pathway">
    <text evidence="1 9">Cofactor biosynthesis; (R)-pantothenate biosynthesis; (R)-pantothenate from (R)-pantoate and beta-alanine: step 1/1.</text>
</comment>
<dbReference type="EC" id="6.3.2.1" evidence="9"/>
<feature type="binding site" evidence="9">
    <location>
        <position position="152"/>
    </location>
    <ligand>
        <name>(R)-pantoate</name>
        <dbReference type="ChEBI" id="CHEBI:15980"/>
    </ligand>
</feature>
<dbReference type="Gene3D" id="3.40.50.620">
    <property type="entry name" value="HUPs"/>
    <property type="match status" value="1"/>
</dbReference>
<dbReference type="NCBIfam" id="TIGR00125">
    <property type="entry name" value="cyt_tran_rel"/>
    <property type="match status" value="1"/>
</dbReference>
<evidence type="ECO:0000256" key="2">
    <source>
        <dbReference type="ARBA" id="ARBA00009256"/>
    </source>
</evidence>
<dbReference type="RefSeq" id="WP_090395619.1">
    <property type="nucleotide sequence ID" value="NZ_FNEN01000001.1"/>
</dbReference>
<evidence type="ECO:0000256" key="9">
    <source>
        <dbReference type="HAMAP-Rule" id="MF_00158"/>
    </source>
</evidence>
<reference evidence="10 11" key="1">
    <citation type="submission" date="2016-10" db="EMBL/GenBank/DDBJ databases">
        <authorList>
            <person name="de Groot N.N."/>
        </authorList>
    </citation>
    <scope>NUCLEOTIDE SEQUENCE [LARGE SCALE GENOMIC DNA]</scope>
    <source>
        <strain evidence="10 11">DSM 21771</strain>
    </source>
</reference>
<evidence type="ECO:0000256" key="6">
    <source>
        <dbReference type="ARBA" id="ARBA00022741"/>
    </source>
</evidence>
<dbReference type="OrthoDB" id="9773087at2"/>
<feature type="binding site" evidence="9">
    <location>
        <begin position="183"/>
        <end position="186"/>
    </location>
    <ligand>
        <name>ATP</name>
        <dbReference type="ChEBI" id="CHEBI:30616"/>
    </ligand>
</feature>
<evidence type="ECO:0000256" key="3">
    <source>
        <dbReference type="ARBA" id="ARBA00022490"/>
    </source>
</evidence>
<comment type="miscellaneous">
    <text evidence="9">The reaction proceeds by a bi uni uni bi ping pong mechanism.</text>
</comment>
<evidence type="ECO:0000313" key="11">
    <source>
        <dbReference type="Proteomes" id="UP000198853"/>
    </source>
</evidence>
<comment type="subunit">
    <text evidence="9">Homodimer.</text>
</comment>
<dbReference type="NCBIfam" id="TIGR00018">
    <property type="entry name" value="panC"/>
    <property type="match status" value="1"/>
</dbReference>
<comment type="catalytic activity">
    <reaction evidence="8 9">
        <text>(R)-pantoate + beta-alanine + ATP = (R)-pantothenate + AMP + diphosphate + H(+)</text>
        <dbReference type="Rhea" id="RHEA:10912"/>
        <dbReference type="ChEBI" id="CHEBI:15378"/>
        <dbReference type="ChEBI" id="CHEBI:15980"/>
        <dbReference type="ChEBI" id="CHEBI:29032"/>
        <dbReference type="ChEBI" id="CHEBI:30616"/>
        <dbReference type="ChEBI" id="CHEBI:33019"/>
        <dbReference type="ChEBI" id="CHEBI:57966"/>
        <dbReference type="ChEBI" id="CHEBI:456215"/>
        <dbReference type="EC" id="6.3.2.1"/>
    </reaction>
</comment>
<dbReference type="InterPro" id="IPR014729">
    <property type="entry name" value="Rossmann-like_a/b/a_fold"/>
</dbReference>
<accession>A0A1G8JAS9</accession>
<dbReference type="GO" id="GO:0004592">
    <property type="term" value="F:pantoate-beta-alanine ligase activity"/>
    <property type="evidence" value="ECO:0007669"/>
    <property type="project" value="UniProtKB-UniRule"/>
</dbReference>
<comment type="similarity">
    <text evidence="2 9">Belongs to the pantothenate synthetase family.</text>
</comment>
<sequence>MRICRTKKEFEDCRTQMDSDGSIALVPTMGALHQGHLQLAEQARNEYEQVVMTIFVNPLQFGEGEDYESYPRAEEADIEKARAAGVDVLWIPGVEDIYPREPEVTLQVGNMSDRLCGRHRPGHFDGVATVVMKFLQLVRPDAAYFGRKDGQQLAILTRMCEDLHMNVTVVGGETVREEDGLALSSRNVFLSEKERAEAPKIYEGLKMGVEQCRLQEADARDVEHDVTTWLSEQLSASIEYVELVTYPSLEPVATNDTDDQLILAVAVRYPKARLIDNIIFARS</sequence>
<feature type="binding site" evidence="9">
    <location>
        <begin position="29"/>
        <end position="36"/>
    </location>
    <ligand>
        <name>ATP</name>
        <dbReference type="ChEBI" id="CHEBI:30616"/>
    </ligand>
</feature>
<feature type="active site" description="Proton donor" evidence="9">
    <location>
        <position position="36"/>
    </location>
</feature>
<keyword evidence="11" id="KW-1185">Reference proteome</keyword>
<evidence type="ECO:0000256" key="4">
    <source>
        <dbReference type="ARBA" id="ARBA00022598"/>
    </source>
</evidence>
<dbReference type="GO" id="GO:0005829">
    <property type="term" value="C:cytosol"/>
    <property type="evidence" value="ECO:0007669"/>
    <property type="project" value="TreeGrafter"/>
</dbReference>
<feature type="binding site" evidence="9">
    <location>
        <position position="60"/>
    </location>
    <ligand>
        <name>beta-alanine</name>
        <dbReference type="ChEBI" id="CHEBI:57966"/>
    </ligand>
</feature>
<dbReference type="PANTHER" id="PTHR21299:SF1">
    <property type="entry name" value="PANTOATE--BETA-ALANINE LIGASE"/>
    <property type="match status" value="1"/>
</dbReference>
<dbReference type="Gene3D" id="3.30.1300.10">
    <property type="entry name" value="Pantoate-beta-alanine ligase, C-terminal domain"/>
    <property type="match status" value="1"/>
</dbReference>
<evidence type="ECO:0000256" key="8">
    <source>
        <dbReference type="ARBA" id="ARBA00048258"/>
    </source>
</evidence>
<keyword evidence="6 9" id="KW-0547">Nucleotide-binding</keyword>
<protein>
    <recommendedName>
        <fullName evidence="9">Pantothenate synthetase</fullName>
        <shortName evidence="9">PS</shortName>
        <ecNumber evidence="9">6.3.2.1</ecNumber>
    </recommendedName>
    <alternativeName>
        <fullName evidence="9">Pantoate--beta-alanine ligase</fullName>
    </alternativeName>
    <alternativeName>
        <fullName evidence="9">Pantoate-activating enzyme</fullName>
    </alternativeName>
</protein>
<dbReference type="UniPathway" id="UPA00028">
    <property type="reaction ID" value="UER00005"/>
</dbReference>
<feature type="binding site" evidence="9">
    <location>
        <position position="175"/>
    </location>
    <ligand>
        <name>ATP</name>
        <dbReference type="ChEBI" id="CHEBI:30616"/>
    </ligand>
</feature>
<feature type="binding site" evidence="9">
    <location>
        <begin position="146"/>
        <end position="149"/>
    </location>
    <ligand>
        <name>ATP</name>
        <dbReference type="ChEBI" id="CHEBI:30616"/>
    </ligand>
</feature>
<organism evidence="10 11">
    <name type="scientific">Natribacillus halophilus</name>
    <dbReference type="NCBI Taxonomy" id="549003"/>
    <lineage>
        <taxon>Bacteria</taxon>
        <taxon>Bacillati</taxon>
        <taxon>Bacillota</taxon>
        <taxon>Bacilli</taxon>
        <taxon>Bacillales</taxon>
        <taxon>Bacillaceae</taxon>
        <taxon>Natribacillus</taxon>
    </lineage>
</organism>
<proteinExistence type="inferred from homology"/>
<comment type="subcellular location">
    <subcellularLocation>
        <location evidence="9">Cytoplasm</location>
    </subcellularLocation>
</comment>
<dbReference type="GO" id="GO:0005524">
    <property type="term" value="F:ATP binding"/>
    <property type="evidence" value="ECO:0007669"/>
    <property type="project" value="UniProtKB-KW"/>
</dbReference>
<dbReference type="Pfam" id="PF02569">
    <property type="entry name" value="Pantoate_ligase"/>
    <property type="match status" value="1"/>
</dbReference>
<name>A0A1G8JAS9_9BACI</name>
<dbReference type="InterPro" id="IPR042176">
    <property type="entry name" value="Pantoate_ligase_C"/>
</dbReference>
<dbReference type="SUPFAM" id="SSF52374">
    <property type="entry name" value="Nucleotidylyl transferase"/>
    <property type="match status" value="1"/>
</dbReference>